<gene>
    <name evidence="2" type="ORF">MA16_Dca007247</name>
</gene>
<proteinExistence type="predicted"/>
<accession>A0A2I0W6H3</accession>
<keyword evidence="3" id="KW-1185">Reference proteome</keyword>
<organism evidence="2 3">
    <name type="scientific">Dendrobium catenatum</name>
    <dbReference type="NCBI Taxonomy" id="906689"/>
    <lineage>
        <taxon>Eukaryota</taxon>
        <taxon>Viridiplantae</taxon>
        <taxon>Streptophyta</taxon>
        <taxon>Embryophyta</taxon>
        <taxon>Tracheophyta</taxon>
        <taxon>Spermatophyta</taxon>
        <taxon>Magnoliopsida</taxon>
        <taxon>Liliopsida</taxon>
        <taxon>Asparagales</taxon>
        <taxon>Orchidaceae</taxon>
        <taxon>Epidendroideae</taxon>
        <taxon>Malaxideae</taxon>
        <taxon>Dendrobiinae</taxon>
        <taxon>Dendrobium</taxon>
    </lineage>
</organism>
<dbReference type="Proteomes" id="UP000233837">
    <property type="component" value="Unassembled WGS sequence"/>
</dbReference>
<reference evidence="2 3" key="1">
    <citation type="journal article" date="2016" name="Sci. Rep.">
        <title>The Dendrobium catenatum Lindl. genome sequence provides insights into polysaccharide synthase, floral development and adaptive evolution.</title>
        <authorList>
            <person name="Zhang G.Q."/>
            <person name="Xu Q."/>
            <person name="Bian C."/>
            <person name="Tsai W.C."/>
            <person name="Yeh C.M."/>
            <person name="Liu K.W."/>
            <person name="Yoshida K."/>
            <person name="Zhang L.S."/>
            <person name="Chang S.B."/>
            <person name="Chen F."/>
            <person name="Shi Y."/>
            <person name="Su Y.Y."/>
            <person name="Zhang Y.Q."/>
            <person name="Chen L.J."/>
            <person name="Yin Y."/>
            <person name="Lin M."/>
            <person name="Huang H."/>
            <person name="Deng H."/>
            <person name="Wang Z.W."/>
            <person name="Zhu S.L."/>
            <person name="Zhao X."/>
            <person name="Deng C."/>
            <person name="Niu S.C."/>
            <person name="Huang J."/>
            <person name="Wang M."/>
            <person name="Liu G.H."/>
            <person name="Yang H.J."/>
            <person name="Xiao X.J."/>
            <person name="Hsiao Y.Y."/>
            <person name="Wu W.L."/>
            <person name="Chen Y.Y."/>
            <person name="Mitsuda N."/>
            <person name="Ohme-Takagi M."/>
            <person name="Luo Y.B."/>
            <person name="Van de Peer Y."/>
            <person name="Liu Z.J."/>
        </authorList>
    </citation>
    <scope>NUCLEOTIDE SEQUENCE [LARGE SCALE GENOMIC DNA]</scope>
    <source>
        <tissue evidence="2">The whole plant</tissue>
    </source>
</reference>
<evidence type="ECO:0000313" key="2">
    <source>
        <dbReference type="EMBL" id="PKU71250.1"/>
    </source>
</evidence>
<sequence length="149" mass="16291">MGGNFSNLGETMKKLLEGQSKTASSEAREAFGNPGSGENSNRIRQSEDQKILRVFFLGFPIPAAQLYPSFSRIQRTQQPKAYFHATRKVLMRIRIEGEEPPLLSLPNVKRQPAGCRSIAEAVHGGSAPACDRISDGDCSLQISELAEIS</sequence>
<protein>
    <submittedName>
        <fullName evidence="2">Uncharacterized protein</fullName>
    </submittedName>
</protein>
<dbReference type="AlphaFoldDB" id="A0A2I0W6H3"/>
<feature type="region of interest" description="Disordered" evidence="1">
    <location>
        <begin position="1"/>
        <end position="44"/>
    </location>
</feature>
<reference evidence="2 3" key="2">
    <citation type="journal article" date="2017" name="Nature">
        <title>The Apostasia genome and the evolution of orchids.</title>
        <authorList>
            <person name="Zhang G.Q."/>
            <person name="Liu K.W."/>
            <person name="Li Z."/>
            <person name="Lohaus R."/>
            <person name="Hsiao Y.Y."/>
            <person name="Niu S.C."/>
            <person name="Wang J.Y."/>
            <person name="Lin Y.C."/>
            <person name="Xu Q."/>
            <person name="Chen L.J."/>
            <person name="Yoshida K."/>
            <person name="Fujiwara S."/>
            <person name="Wang Z.W."/>
            <person name="Zhang Y.Q."/>
            <person name="Mitsuda N."/>
            <person name="Wang M."/>
            <person name="Liu G.H."/>
            <person name="Pecoraro L."/>
            <person name="Huang H.X."/>
            <person name="Xiao X.J."/>
            <person name="Lin M."/>
            <person name="Wu X.Y."/>
            <person name="Wu W.L."/>
            <person name="Chen Y.Y."/>
            <person name="Chang S.B."/>
            <person name="Sakamoto S."/>
            <person name="Ohme-Takagi M."/>
            <person name="Yagi M."/>
            <person name="Zeng S.J."/>
            <person name="Shen C.Y."/>
            <person name="Yeh C.M."/>
            <person name="Luo Y.B."/>
            <person name="Tsai W.C."/>
            <person name="Van de Peer Y."/>
            <person name="Liu Z.J."/>
        </authorList>
    </citation>
    <scope>NUCLEOTIDE SEQUENCE [LARGE SCALE GENOMIC DNA]</scope>
    <source>
        <tissue evidence="2">The whole plant</tissue>
    </source>
</reference>
<name>A0A2I0W6H3_9ASPA</name>
<dbReference type="EMBL" id="KZ502882">
    <property type="protein sequence ID" value="PKU71250.1"/>
    <property type="molecule type" value="Genomic_DNA"/>
</dbReference>
<evidence type="ECO:0000256" key="1">
    <source>
        <dbReference type="SAM" id="MobiDB-lite"/>
    </source>
</evidence>
<evidence type="ECO:0000313" key="3">
    <source>
        <dbReference type="Proteomes" id="UP000233837"/>
    </source>
</evidence>